<evidence type="ECO:0000256" key="5">
    <source>
        <dbReference type="ARBA" id="ARBA00022801"/>
    </source>
</evidence>
<proteinExistence type="inferred from homology"/>
<dbReference type="PROSITE" id="PS00136">
    <property type="entry name" value="SUBTILASE_ASP"/>
    <property type="match status" value="1"/>
</dbReference>
<dbReference type="OrthoDB" id="10256524at2759"/>
<dbReference type="Pfam" id="PF06280">
    <property type="entry name" value="fn3_5"/>
    <property type="match status" value="1"/>
</dbReference>
<dbReference type="PROSITE" id="PS00137">
    <property type="entry name" value="SUBTILASE_HIS"/>
    <property type="match status" value="1"/>
</dbReference>
<evidence type="ECO:0000256" key="7">
    <source>
        <dbReference type="PIRSR" id="PIRSR615500-1"/>
    </source>
</evidence>
<dbReference type="InterPro" id="IPR015500">
    <property type="entry name" value="Peptidase_S8_subtilisin-rel"/>
</dbReference>
<dbReference type="InterPro" id="IPR022398">
    <property type="entry name" value="Peptidase_S8_His-AS"/>
</dbReference>
<dbReference type="AlphaFoldDB" id="A0A9P9AER1"/>
<keyword evidence="4 10" id="KW-0732">Signal</keyword>
<feature type="active site" description="Charge relay system" evidence="7 8">
    <location>
        <position position="152"/>
    </location>
</feature>
<dbReference type="InterPro" id="IPR050131">
    <property type="entry name" value="Peptidase_S8_subtilisin-like"/>
</dbReference>
<evidence type="ECO:0000259" key="12">
    <source>
        <dbReference type="Pfam" id="PF02225"/>
    </source>
</evidence>
<evidence type="ECO:0000256" key="9">
    <source>
        <dbReference type="RuleBase" id="RU003355"/>
    </source>
</evidence>
<keyword evidence="2" id="KW-0964">Secreted</keyword>
<keyword evidence="3 8" id="KW-0645">Protease</keyword>
<dbReference type="InterPro" id="IPR034187">
    <property type="entry name" value="Peptidases_S8_5"/>
</dbReference>
<dbReference type="Gene3D" id="3.40.50.200">
    <property type="entry name" value="Peptidase S8/S53 domain"/>
    <property type="match status" value="1"/>
</dbReference>
<reference evidence="14" key="1">
    <citation type="journal article" date="2021" name="Nat. Commun.">
        <title>Genetic determinants of endophytism in the Arabidopsis root mycobiome.</title>
        <authorList>
            <person name="Mesny F."/>
            <person name="Miyauchi S."/>
            <person name="Thiergart T."/>
            <person name="Pickel B."/>
            <person name="Atanasova L."/>
            <person name="Karlsson M."/>
            <person name="Huettel B."/>
            <person name="Barry K.W."/>
            <person name="Haridas S."/>
            <person name="Chen C."/>
            <person name="Bauer D."/>
            <person name="Andreopoulos W."/>
            <person name="Pangilinan J."/>
            <person name="LaButti K."/>
            <person name="Riley R."/>
            <person name="Lipzen A."/>
            <person name="Clum A."/>
            <person name="Drula E."/>
            <person name="Henrissat B."/>
            <person name="Kohler A."/>
            <person name="Grigoriev I.V."/>
            <person name="Martin F.M."/>
            <person name="Hacquard S."/>
        </authorList>
    </citation>
    <scope>NUCLEOTIDE SEQUENCE</scope>
    <source>
        <strain evidence="14">MPI-SDFR-AT-0117</strain>
    </source>
</reference>
<feature type="domain" description="PA" evidence="12">
    <location>
        <begin position="370"/>
        <end position="444"/>
    </location>
</feature>
<dbReference type="PRINTS" id="PR00723">
    <property type="entry name" value="SUBTILISIN"/>
</dbReference>
<sequence>MLWSGLSVALAAVASSSVSATLLPRQDAAEFQSNSTSPVAKSFIIEYAAGSAKARRDSLASALDIDVVKTFESSIFNGASILTNTHNADSLEKLPDVARVWINSHVPLTPLTPQDFSDEATAGEYNVHNTTGVSKLHELGYFGEGVKVGVVDTGIWWKHDALGGCLGDGCKVAGGYDFVGNGIWPYDEATPDDDPEDLQGHGTHVAGIIGAEGKGGFVGVAPKASLYGYKVFSQAPGTDDATLIDSFLRAYEDGMDIITASIGGPSGWSNNAWAEVADRIVREGVVVTISAGNSGDAGTFFPSSGSSGQGVIGVASVEAETFPAYPFEATFNLDGAANTTKVGYMPSTYFFPADIQDWPVAVLNTDTSDPADGCEPYPEGTPRIDGHVALVRRGTCTFAIKQANLQALGAEYVLAYNNGNPLITPATTEEGSLIALITASAGEAIVKTIAAGGNVTVDFSLNPDTPVGLEYPAGGRPNDFTSWGGTYDLQIKPDIAAPGGSIFSTYRGGGYAVLSGTSMACPYVAGVAALYIGVHGGREKHGKGFAKTLSDRIISSGSALPWSTTPGGPVDYSRPAPVAQVGNGMIDAFKIVEYKSSLTFEKIALNDTRYFSRYHDVTVKNDGDKEVSYKFSTQAAAGVEIAAWFDLTPTIRDFRLKSLSEITPTDLEPKISLPRDFTLKPGQSKTVSVNFENPDKLGWNATALPLYSGKVIISSSLGEQLSVPYMGLGADLKSQLDPIYRSTYPFSRSHISFQSIQDKPWYTFNLSPQSQDFPKIYVKNIWGTREVRWDIFEAGWTERQWKWPLVPGENGYIGPAASWYGAGQVNWFPANEDPDETYTYPRRDLFRNAQTTQSYHEHWWFGKLGNGSQIEPGKYTWRFATLKPFGNRANADNWSVYKTPEIEVRGKY</sequence>
<dbReference type="InterPro" id="IPR010435">
    <property type="entry name" value="C5a/SBT2-like_Fn3"/>
</dbReference>
<evidence type="ECO:0000256" key="4">
    <source>
        <dbReference type="ARBA" id="ARBA00022729"/>
    </source>
</evidence>
<feature type="domain" description="Peptidase S8/S53" evidence="11">
    <location>
        <begin position="143"/>
        <end position="532"/>
    </location>
</feature>
<dbReference type="Pfam" id="PF02225">
    <property type="entry name" value="PA"/>
    <property type="match status" value="1"/>
</dbReference>
<dbReference type="GO" id="GO:0006508">
    <property type="term" value="P:proteolysis"/>
    <property type="evidence" value="ECO:0007669"/>
    <property type="project" value="UniProtKB-KW"/>
</dbReference>
<dbReference type="GO" id="GO:0004252">
    <property type="term" value="F:serine-type endopeptidase activity"/>
    <property type="evidence" value="ECO:0007669"/>
    <property type="project" value="UniProtKB-UniRule"/>
</dbReference>
<dbReference type="GO" id="GO:0016020">
    <property type="term" value="C:membrane"/>
    <property type="evidence" value="ECO:0007669"/>
    <property type="project" value="InterPro"/>
</dbReference>
<feature type="chain" id="PRO_5040411537" evidence="10">
    <location>
        <begin position="21"/>
        <end position="908"/>
    </location>
</feature>
<feature type="domain" description="C5a peptidase/Subtilisin-like protease SBT2-like Fn3-like" evidence="13">
    <location>
        <begin position="603"/>
        <end position="726"/>
    </location>
</feature>
<dbReference type="Pfam" id="PF00082">
    <property type="entry name" value="Peptidase_S8"/>
    <property type="match status" value="1"/>
</dbReference>
<keyword evidence="5 8" id="KW-0378">Hydrolase</keyword>
<comment type="caution">
    <text evidence="14">The sequence shown here is derived from an EMBL/GenBank/DDBJ whole genome shotgun (WGS) entry which is preliminary data.</text>
</comment>
<evidence type="ECO:0000256" key="10">
    <source>
        <dbReference type="SAM" id="SignalP"/>
    </source>
</evidence>
<feature type="signal peptide" evidence="10">
    <location>
        <begin position="1"/>
        <end position="20"/>
    </location>
</feature>
<dbReference type="PANTHER" id="PTHR43806:SF66">
    <property type="entry name" value="SERIN ENDOPEPTIDASE"/>
    <property type="match status" value="1"/>
</dbReference>
<evidence type="ECO:0000256" key="8">
    <source>
        <dbReference type="PROSITE-ProRule" id="PRU01240"/>
    </source>
</evidence>
<dbReference type="PANTHER" id="PTHR43806">
    <property type="entry name" value="PEPTIDASE S8"/>
    <property type="match status" value="1"/>
</dbReference>
<dbReference type="PROSITE" id="PS51892">
    <property type="entry name" value="SUBTILASE"/>
    <property type="match status" value="1"/>
</dbReference>
<evidence type="ECO:0000256" key="6">
    <source>
        <dbReference type="ARBA" id="ARBA00022825"/>
    </source>
</evidence>
<dbReference type="CDD" id="cd07489">
    <property type="entry name" value="Peptidases_S8_5"/>
    <property type="match status" value="1"/>
</dbReference>
<protein>
    <submittedName>
        <fullName evidence="14">Subtilase</fullName>
    </submittedName>
</protein>
<dbReference type="InterPro" id="IPR000209">
    <property type="entry name" value="Peptidase_S8/S53_dom"/>
</dbReference>
<dbReference type="Proteomes" id="UP000770015">
    <property type="component" value="Unassembled WGS sequence"/>
</dbReference>
<dbReference type="EMBL" id="JAGSXJ010000003">
    <property type="protein sequence ID" value="KAH6693713.1"/>
    <property type="molecule type" value="Genomic_DNA"/>
</dbReference>
<keyword evidence="6 8" id="KW-0720">Serine protease</keyword>
<dbReference type="InterPro" id="IPR023827">
    <property type="entry name" value="Peptidase_S8_Asp-AS"/>
</dbReference>
<evidence type="ECO:0000313" key="15">
    <source>
        <dbReference type="Proteomes" id="UP000770015"/>
    </source>
</evidence>
<evidence type="ECO:0000259" key="11">
    <source>
        <dbReference type="Pfam" id="PF00082"/>
    </source>
</evidence>
<evidence type="ECO:0000259" key="13">
    <source>
        <dbReference type="Pfam" id="PF06280"/>
    </source>
</evidence>
<dbReference type="InterPro" id="IPR023828">
    <property type="entry name" value="Peptidase_S8_Ser-AS"/>
</dbReference>
<dbReference type="InterPro" id="IPR036852">
    <property type="entry name" value="Peptidase_S8/S53_dom_sf"/>
</dbReference>
<evidence type="ECO:0000256" key="1">
    <source>
        <dbReference type="ARBA" id="ARBA00011073"/>
    </source>
</evidence>
<dbReference type="CDD" id="cd02124">
    <property type="entry name" value="PA_PoS1_like"/>
    <property type="match status" value="1"/>
</dbReference>
<keyword evidence="2" id="KW-0134">Cell wall</keyword>
<feature type="active site" description="Charge relay system" evidence="7 8">
    <location>
        <position position="201"/>
    </location>
</feature>
<evidence type="ECO:0000256" key="2">
    <source>
        <dbReference type="ARBA" id="ARBA00022512"/>
    </source>
</evidence>
<comment type="similarity">
    <text evidence="1 8 9">Belongs to the peptidase S8 family.</text>
</comment>
<evidence type="ECO:0000256" key="3">
    <source>
        <dbReference type="ARBA" id="ARBA00022670"/>
    </source>
</evidence>
<keyword evidence="15" id="KW-1185">Reference proteome</keyword>
<evidence type="ECO:0000313" key="14">
    <source>
        <dbReference type="EMBL" id="KAH6693713.1"/>
    </source>
</evidence>
<dbReference type="PROSITE" id="PS00138">
    <property type="entry name" value="SUBTILASE_SER"/>
    <property type="match status" value="1"/>
</dbReference>
<name>A0A9P9AER1_9PEZI</name>
<dbReference type="Gene3D" id="2.60.40.10">
    <property type="entry name" value="Immunoglobulins"/>
    <property type="match status" value="1"/>
</dbReference>
<gene>
    <name evidence="14" type="ORF">F5X68DRAFT_164592</name>
</gene>
<dbReference type="InterPro" id="IPR003137">
    <property type="entry name" value="PA_domain"/>
</dbReference>
<dbReference type="SUPFAM" id="SSF52743">
    <property type="entry name" value="Subtilisin-like"/>
    <property type="match status" value="1"/>
</dbReference>
<organism evidence="14 15">
    <name type="scientific">Plectosphaerella plurivora</name>
    <dbReference type="NCBI Taxonomy" id="936078"/>
    <lineage>
        <taxon>Eukaryota</taxon>
        <taxon>Fungi</taxon>
        <taxon>Dikarya</taxon>
        <taxon>Ascomycota</taxon>
        <taxon>Pezizomycotina</taxon>
        <taxon>Sordariomycetes</taxon>
        <taxon>Hypocreomycetidae</taxon>
        <taxon>Glomerellales</taxon>
        <taxon>Plectosphaerellaceae</taxon>
        <taxon>Plectosphaerella</taxon>
    </lineage>
</organism>
<accession>A0A9P9AER1</accession>
<dbReference type="Gene3D" id="3.50.30.30">
    <property type="match status" value="1"/>
</dbReference>
<dbReference type="InterPro" id="IPR013783">
    <property type="entry name" value="Ig-like_fold"/>
</dbReference>
<feature type="active site" description="Charge relay system" evidence="7 8">
    <location>
        <position position="518"/>
    </location>
</feature>